<evidence type="ECO:0000313" key="2">
    <source>
        <dbReference type="Proteomes" id="UP001190700"/>
    </source>
</evidence>
<proteinExistence type="predicted"/>
<organism evidence="1 2">
    <name type="scientific">Cymbomonas tetramitiformis</name>
    <dbReference type="NCBI Taxonomy" id="36881"/>
    <lineage>
        <taxon>Eukaryota</taxon>
        <taxon>Viridiplantae</taxon>
        <taxon>Chlorophyta</taxon>
        <taxon>Pyramimonadophyceae</taxon>
        <taxon>Pyramimonadales</taxon>
        <taxon>Pyramimonadaceae</taxon>
        <taxon>Cymbomonas</taxon>
    </lineage>
</organism>
<accession>A0AAE0GDV8</accession>
<dbReference type="EMBL" id="LGRX02006607">
    <property type="protein sequence ID" value="KAK3276324.1"/>
    <property type="molecule type" value="Genomic_DNA"/>
</dbReference>
<dbReference type="AlphaFoldDB" id="A0AAE0GDV8"/>
<comment type="caution">
    <text evidence="1">The sequence shown here is derived from an EMBL/GenBank/DDBJ whole genome shotgun (WGS) entry which is preliminary data.</text>
</comment>
<evidence type="ECO:0000313" key="1">
    <source>
        <dbReference type="EMBL" id="KAK3276324.1"/>
    </source>
</evidence>
<keyword evidence="2" id="KW-1185">Reference proteome</keyword>
<sequence length="143" mass="15738">MLKCGDHIGSKVILGLGFGVGDSSQQEEVTPLAHKRFGKGRVLTGSDHAEIFWDNGKHTLEDAGNFWLLTQVDGMVSGPTSAIVDQALLLAMHTPVTVRCRRTSEWESVPVLDQIPIELNISVPDWECRHAQLQDGDEHVDLI</sequence>
<name>A0AAE0GDV8_9CHLO</name>
<gene>
    <name evidence="1" type="ORF">CYMTET_15594</name>
</gene>
<dbReference type="Proteomes" id="UP001190700">
    <property type="component" value="Unassembled WGS sequence"/>
</dbReference>
<protein>
    <submittedName>
        <fullName evidence="1">Uncharacterized protein</fullName>
    </submittedName>
</protein>
<reference evidence="1 2" key="1">
    <citation type="journal article" date="2015" name="Genome Biol. Evol.">
        <title>Comparative Genomics of a Bacterivorous Green Alga Reveals Evolutionary Causalities and Consequences of Phago-Mixotrophic Mode of Nutrition.</title>
        <authorList>
            <person name="Burns J.A."/>
            <person name="Paasch A."/>
            <person name="Narechania A."/>
            <person name="Kim E."/>
        </authorList>
    </citation>
    <scope>NUCLEOTIDE SEQUENCE [LARGE SCALE GENOMIC DNA]</scope>
    <source>
        <strain evidence="1 2">PLY_AMNH</strain>
    </source>
</reference>